<keyword evidence="3" id="KW-1185">Reference proteome</keyword>
<dbReference type="EMBL" id="CP000086">
    <property type="protein sequence ID" value="ABC39380.1"/>
    <property type="molecule type" value="Genomic_DNA"/>
</dbReference>
<name>Q2T015_BURTA</name>
<evidence type="ECO:0000313" key="3">
    <source>
        <dbReference type="Proteomes" id="UP000001930"/>
    </source>
</evidence>
<dbReference type="GeneID" id="45120683"/>
<evidence type="ECO:0000256" key="1">
    <source>
        <dbReference type="SAM" id="SignalP"/>
    </source>
</evidence>
<proteinExistence type="predicted"/>
<protein>
    <submittedName>
        <fullName evidence="2">Uncharacterized protein</fullName>
    </submittedName>
</protein>
<keyword evidence="1" id="KW-0732">Signal</keyword>
<sequence length="158" mass="15656">MNSHALVSRLKRLMMAAMLFGIVGANASAQQSVNPGDIIVERTVTPRIAYRPVPKDQDPVAVRATTFPASAFDPTMATVVSDLDLTNAHGSSGIAPNGLAANAGIAAVTQVLTGNIASNGLAHGPTAGVASASGIGGMIAGSVTNAVAPLTSALGALK</sequence>
<accession>Q2T015</accession>
<dbReference type="HOGENOM" id="CLU_130836_0_0_4"/>
<reference evidence="2 3" key="1">
    <citation type="journal article" date="2005" name="BMC Genomics">
        <title>Bacterial genome adaptation to niches: divergence of the potential virulence genes in three Burkholderia species of different survival strategies.</title>
        <authorList>
            <person name="Kim H.S."/>
            <person name="Schell M.A."/>
            <person name="Yu Y."/>
            <person name="Ulrich R.L."/>
            <person name="Sarria S.H."/>
            <person name="Nierman W.C."/>
            <person name="DeShazer D."/>
        </authorList>
    </citation>
    <scope>NUCLEOTIDE SEQUENCE [LARGE SCALE GENOMIC DNA]</scope>
    <source>
        <strain evidence="3">ATCC 700388 / DSM 13276 / CCUG 48851 / CIP 106301 / E264</strain>
    </source>
</reference>
<dbReference type="AlphaFoldDB" id="Q2T015"/>
<dbReference type="RefSeq" id="WP_009908651.1">
    <property type="nucleotide sequence ID" value="NC_007651.1"/>
</dbReference>
<dbReference type="Proteomes" id="UP000001930">
    <property type="component" value="Chromosome I"/>
</dbReference>
<feature type="chain" id="PRO_5007701223" evidence="1">
    <location>
        <begin position="28"/>
        <end position="158"/>
    </location>
</feature>
<dbReference type="KEGG" id="bte:BTH_I0930"/>
<evidence type="ECO:0000313" key="2">
    <source>
        <dbReference type="EMBL" id="ABC39380.1"/>
    </source>
</evidence>
<feature type="signal peptide" evidence="1">
    <location>
        <begin position="1"/>
        <end position="27"/>
    </location>
</feature>
<gene>
    <name evidence="2" type="ordered locus">BTH_I0930</name>
</gene>
<organism evidence="2 3">
    <name type="scientific">Burkholderia thailandensis (strain ATCC 700388 / DSM 13276 / CCUG 48851 / CIP 106301 / E264)</name>
    <dbReference type="NCBI Taxonomy" id="271848"/>
    <lineage>
        <taxon>Bacteria</taxon>
        <taxon>Pseudomonadati</taxon>
        <taxon>Pseudomonadota</taxon>
        <taxon>Betaproteobacteria</taxon>
        <taxon>Burkholderiales</taxon>
        <taxon>Burkholderiaceae</taxon>
        <taxon>Burkholderia</taxon>
        <taxon>pseudomallei group</taxon>
    </lineage>
</organism>